<name>A0A9X1ZQ56_9GAMM</name>
<evidence type="ECO:0000256" key="3">
    <source>
        <dbReference type="ARBA" id="ARBA00022475"/>
    </source>
</evidence>
<feature type="binding site" evidence="14">
    <location>
        <position position="377"/>
    </location>
    <ligand>
        <name>Zn(2+)</name>
        <dbReference type="ChEBI" id="CHEBI:29105"/>
    </ligand>
</feature>
<dbReference type="GO" id="GO:0008270">
    <property type="term" value="F:zinc ion binding"/>
    <property type="evidence" value="ECO:0007669"/>
    <property type="project" value="UniProtKB-UniRule"/>
</dbReference>
<dbReference type="Gene3D" id="3.40.710.10">
    <property type="entry name" value="DD-peptidase/beta-lactamase superfamily"/>
    <property type="match status" value="1"/>
</dbReference>
<dbReference type="AlphaFoldDB" id="A0A9X1ZQ56"/>
<proteinExistence type="inferred from homology"/>
<comment type="similarity">
    <text evidence="14">Belongs to the transpeptidase family. MrdA subfamily.</text>
</comment>
<dbReference type="GO" id="GO:0009002">
    <property type="term" value="F:serine-type D-Ala-D-Ala carboxypeptidase activity"/>
    <property type="evidence" value="ECO:0007669"/>
    <property type="project" value="UniProtKB-UniRule"/>
</dbReference>
<dbReference type="Gene3D" id="3.30.1390.30">
    <property type="entry name" value="Penicillin-binding protein 2a, domain 3"/>
    <property type="match status" value="1"/>
</dbReference>
<evidence type="ECO:0000256" key="1">
    <source>
        <dbReference type="ARBA" id="ARBA00004167"/>
    </source>
</evidence>
<evidence type="ECO:0000256" key="6">
    <source>
        <dbReference type="ARBA" id="ARBA00022670"/>
    </source>
</evidence>
<keyword evidence="5 14" id="KW-0121">Carboxypeptidase</keyword>
<dbReference type="InterPro" id="IPR005311">
    <property type="entry name" value="PBP_dimer"/>
</dbReference>
<feature type="active site" description="Acyl-ester intermediate" evidence="14">
    <location>
        <position position="332"/>
    </location>
</feature>
<evidence type="ECO:0000256" key="11">
    <source>
        <dbReference type="ARBA" id="ARBA00022989"/>
    </source>
</evidence>
<keyword evidence="11 14" id="KW-1133">Transmembrane helix</keyword>
<feature type="domain" description="Penicillin-binding protein dimerisation" evidence="16">
    <location>
        <begin position="66"/>
        <end position="241"/>
    </location>
</feature>
<evidence type="ECO:0000256" key="4">
    <source>
        <dbReference type="ARBA" id="ARBA00022519"/>
    </source>
</evidence>
<dbReference type="Pfam" id="PF03717">
    <property type="entry name" value="PBP_dimer"/>
    <property type="match status" value="1"/>
</dbReference>
<organism evidence="17 18">
    <name type="scientific">Shewanella gaetbuli</name>
    <dbReference type="NCBI Taxonomy" id="220752"/>
    <lineage>
        <taxon>Bacteria</taxon>
        <taxon>Pseudomonadati</taxon>
        <taxon>Pseudomonadota</taxon>
        <taxon>Gammaproteobacteria</taxon>
        <taxon>Alteromonadales</taxon>
        <taxon>Shewanellaceae</taxon>
        <taxon>Shewanella</taxon>
    </lineage>
</organism>
<keyword evidence="7 14" id="KW-0812">Transmembrane</keyword>
<dbReference type="Gene3D" id="3.90.1310.10">
    <property type="entry name" value="Penicillin-binding protein 2a (Domain 2)"/>
    <property type="match status" value="1"/>
</dbReference>
<accession>A0A9X1ZQ56</accession>
<dbReference type="GO" id="GO:0071555">
    <property type="term" value="P:cell wall organization"/>
    <property type="evidence" value="ECO:0007669"/>
    <property type="project" value="UniProtKB-KW"/>
</dbReference>
<comment type="pathway">
    <text evidence="14">Cell wall biogenesis; peptidoglycan biosynthesis.</text>
</comment>
<evidence type="ECO:0000313" key="17">
    <source>
        <dbReference type="EMBL" id="MCL1142018.1"/>
    </source>
</evidence>
<dbReference type="PANTHER" id="PTHR30627:SF2">
    <property type="entry name" value="PEPTIDOGLYCAN D,D-TRANSPEPTIDASE MRDA"/>
    <property type="match status" value="1"/>
</dbReference>
<keyword evidence="13 14" id="KW-0961">Cell wall biogenesis/degradation</keyword>
<evidence type="ECO:0000313" key="18">
    <source>
        <dbReference type="Proteomes" id="UP001139333"/>
    </source>
</evidence>
<keyword evidence="12 14" id="KW-0472">Membrane</keyword>
<dbReference type="GO" id="GO:0009252">
    <property type="term" value="P:peptidoglycan biosynthetic process"/>
    <property type="evidence" value="ECO:0007669"/>
    <property type="project" value="UniProtKB-UniRule"/>
</dbReference>
<evidence type="ECO:0000259" key="16">
    <source>
        <dbReference type="Pfam" id="PF03717"/>
    </source>
</evidence>
<dbReference type="NCBIfam" id="TIGR03423">
    <property type="entry name" value="pbp2_mrdA"/>
    <property type="match status" value="1"/>
</dbReference>
<evidence type="ECO:0000256" key="7">
    <source>
        <dbReference type="ARBA" id="ARBA00022692"/>
    </source>
</evidence>
<dbReference type="InterPro" id="IPR017790">
    <property type="entry name" value="Penicillin-binding_protein_2"/>
</dbReference>
<dbReference type="InterPro" id="IPR050515">
    <property type="entry name" value="Beta-lactam/transpept"/>
</dbReference>
<keyword evidence="18" id="KW-1185">Reference proteome</keyword>
<dbReference type="Proteomes" id="UP001139333">
    <property type="component" value="Unassembled WGS sequence"/>
</dbReference>
<dbReference type="GO" id="GO:0006508">
    <property type="term" value="P:proteolysis"/>
    <property type="evidence" value="ECO:0007669"/>
    <property type="project" value="UniProtKB-KW"/>
</dbReference>
<gene>
    <name evidence="14 17" type="primary">mrdA</name>
    <name evidence="17" type="ORF">L2672_04835</name>
</gene>
<comment type="catalytic activity">
    <reaction evidence="14">
        <text>Preferential cleavage: (Ac)2-L-Lys-D-Ala-|-D-Ala. Also transpeptidation of peptidyl-alanyl moieties that are N-acyl substituents of D-alanine.</text>
        <dbReference type="EC" id="3.4.16.4"/>
    </reaction>
</comment>
<feature type="binding site" evidence="14">
    <location>
        <position position="371"/>
    </location>
    <ligand>
        <name>Zn(2+)</name>
        <dbReference type="ChEBI" id="CHEBI:29105"/>
    </ligand>
</feature>
<dbReference type="InterPro" id="IPR001460">
    <property type="entry name" value="PCN-bd_Tpept"/>
</dbReference>
<evidence type="ECO:0000259" key="15">
    <source>
        <dbReference type="Pfam" id="PF00905"/>
    </source>
</evidence>
<evidence type="ECO:0000256" key="5">
    <source>
        <dbReference type="ARBA" id="ARBA00022645"/>
    </source>
</evidence>
<keyword evidence="8 14" id="KW-0378">Hydrolase</keyword>
<dbReference type="PANTHER" id="PTHR30627">
    <property type="entry name" value="PEPTIDOGLYCAN D,D-TRANSPEPTIDASE"/>
    <property type="match status" value="1"/>
</dbReference>
<keyword evidence="3 14" id="KW-1003">Cell membrane</keyword>
<comment type="cofactor">
    <cofactor evidence="14">
        <name>Zn(2+)</name>
        <dbReference type="ChEBI" id="CHEBI:29105"/>
    </cofactor>
    <text evidence="14">Binds one Zn(2+) ion per subunit.</text>
</comment>
<protein>
    <recommendedName>
        <fullName evidence="14">Peptidoglycan D,D-transpeptidase MrdA</fullName>
        <ecNumber evidence="14">3.4.16.4</ecNumber>
    </recommendedName>
    <alternativeName>
        <fullName evidence="14">Penicillin-binding protein 2</fullName>
        <shortName evidence="14">PBP-2</shortName>
    </alternativeName>
</protein>
<keyword evidence="10 14" id="KW-0573">Peptidoglycan synthesis</keyword>
<evidence type="ECO:0000256" key="13">
    <source>
        <dbReference type="ARBA" id="ARBA00023316"/>
    </source>
</evidence>
<dbReference type="HAMAP" id="MF_02081">
    <property type="entry name" value="MrdA_transpept"/>
    <property type="match status" value="1"/>
</dbReference>
<comment type="function">
    <text evidence="14">Catalyzes cross-linking of the peptidoglycan cell wall.</text>
</comment>
<sequence>MPPKKRITMHDHAAEASLFKRRALFTFFCVFVLLSVLFSNMYQLQVVSHKDYETRSNDNRIRVVPTAPSRGLIFDRHGNLLAENQPYYSLEIIPERVTDLDETFDKLNSIIEISDEERQQLKDTLKFHRRFKPLTIKSKLTEQQVASFSVNQHQFPGIYIEAGLKRHYPYEDLMTHVLGYVGKINTRDKAALEKSDKWKKYAATKDIGKQGIEKYYEDLLHGAPGHLEEEVNNRGRVIRTLKVTPPTPGQDIYLTLDLNLQLKAMELLDGRRGSVVAIDPQDGGILAMVSSPSYDPNQFVHGISSKAYSELLNDKSRPLINRATQGQYSPASTIKPLVALLGLEERIINDKTRVWDPGFWQIPGVERKWRDWKRWGHGWVDVYHAIIDSCDIFFYDLVYKIGIDKMSSFMAQFGFGEQTNVDIHEEAAGIMPSRDWKRLRYNQPWYIGDTISVGIGQGYWTSTPLQLANATATLANKGQRFSPHLLKSTRNENETLESPIEELPPIELKNPRNWDIINDAMRQTADKSRFTDATYTAAMKTGTAQVFSVGQNEKYDADNIPEHLRDNALIVAYAPYENPQIVLAVVLENAGWGGANAGPLARALLDEYMLRDDAVVPNESADE</sequence>
<dbReference type="EC" id="3.4.16.4" evidence="14"/>
<evidence type="ECO:0000256" key="2">
    <source>
        <dbReference type="ARBA" id="ARBA00004236"/>
    </source>
</evidence>
<dbReference type="GO" id="GO:0071972">
    <property type="term" value="F:peptidoglycan L,D-transpeptidase activity"/>
    <property type="evidence" value="ECO:0007669"/>
    <property type="project" value="TreeGrafter"/>
</dbReference>
<reference evidence="17" key="1">
    <citation type="submission" date="2022-01" db="EMBL/GenBank/DDBJ databases">
        <title>Whole genome-based taxonomy of the Shewanellaceae.</title>
        <authorList>
            <person name="Martin-Rodriguez A.J."/>
        </authorList>
    </citation>
    <scope>NUCLEOTIDE SEQUENCE</scope>
    <source>
        <strain evidence="17">DSM 16422</strain>
    </source>
</reference>
<evidence type="ECO:0000256" key="12">
    <source>
        <dbReference type="ARBA" id="ARBA00023136"/>
    </source>
</evidence>
<keyword evidence="9 14" id="KW-0133">Cell shape</keyword>
<evidence type="ECO:0000256" key="9">
    <source>
        <dbReference type="ARBA" id="ARBA00022960"/>
    </source>
</evidence>
<dbReference type="Pfam" id="PF00905">
    <property type="entry name" value="Transpeptidase"/>
    <property type="match status" value="1"/>
</dbReference>
<evidence type="ECO:0000256" key="10">
    <source>
        <dbReference type="ARBA" id="ARBA00022984"/>
    </source>
</evidence>
<evidence type="ECO:0000256" key="8">
    <source>
        <dbReference type="ARBA" id="ARBA00022801"/>
    </source>
</evidence>
<dbReference type="InterPro" id="IPR036138">
    <property type="entry name" value="PBP_dimer_sf"/>
</dbReference>
<dbReference type="InterPro" id="IPR012338">
    <property type="entry name" value="Beta-lactam/transpept-like"/>
</dbReference>
<dbReference type="RefSeq" id="WP_248994690.1">
    <property type="nucleotide sequence ID" value="NZ_JAKIKP010000002.1"/>
</dbReference>
<keyword evidence="14" id="KW-0862">Zinc</keyword>
<keyword evidence="14" id="KW-0479">Metal-binding</keyword>
<comment type="subcellular location">
    <subcellularLocation>
        <location evidence="2">Cell membrane</location>
    </subcellularLocation>
    <subcellularLocation>
        <location evidence="1">Membrane</location>
        <topology evidence="1">Single-pass membrane protein</topology>
    </subcellularLocation>
</comment>
<feature type="domain" description="Penicillin-binding protein transpeptidase" evidence="15">
    <location>
        <begin position="273"/>
        <end position="605"/>
    </location>
</feature>
<keyword evidence="6 14" id="KW-0645">Protease</keyword>
<comment type="caution">
    <text evidence="17">The sequence shown here is derived from an EMBL/GenBank/DDBJ whole genome shotgun (WGS) entry which is preliminary data.</text>
</comment>
<feature type="binding site" evidence="14">
    <location>
        <position position="390"/>
    </location>
    <ligand>
        <name>Zn(2+)</name>
        <dbReference type="ChEBI" id="CHEBI:29105"/>
    </ligand>
</feature>
<dbReference type="EMBL" id="JAKIKP010000002">
    <property type="protein sequence ID" value="MCL1142018.1"/>
    <property type="molecule type" value="Genomic_DNA"/>
</dbReference>
<dbReference type="SUPFAM" id="SSF56519">
    <property type="entry name" value="Penicillin binding protein dimerisation domain"/>
    <property type="match status" value="1"/>
</dbReference>
<dbReference type="GO" id="GO:0008658">
    <property type="term" value="F:penicillin binding"/>
    <property type="evidence" value="ECO:0007669"/>
    <property type="project" value="UniProtKB-UniRule"/>
</dbReference>
<feature type="binding site" evidence="14">
    <location>
        <position position="356"/>
    </location>
    <ligand>
        <name>Zn(2+)</name>
        <dbReference type="ChEBI" id="CHEBI:29105"/>
    </ligand>
</feature>
<dbReference type="SUPFAM" id="SSF56601">
    <property type="entry name" value="beta-lactamase/transpeptidase-like"/>
    <property type="match status" value="1"/>
</dbReference>
<dbReference type="GO" id="GO:0008360">
    <property type="term" value="P:regulation of cell shape"/>
    <property type="evidence" value="ECO:0007669"/>
    <property type="project" value="UniProtKB-KW"/>
</dbReference>
<dbReference type="GO" id="GO:0005886">
    <property type="term" value="C:plasma membrane"/>
    <property type="evidence" value="ECO:0007669"/>
    <property type="project" value="UniProtKB-SubCell"/>
</dbReference>
<evidence type="ECO:0000256" key="14">
    <source>
        <dbReference type="HAMAP-Rule" id="MF_02081"/>
    </source>
</evidence>
<keyword evidence="4 14" id="KW-0997">Cell inner membrane</keyword>